<dbReference type="CDD" id="cd00086">
    <property type="entry name" value="homeodomain"/>
    <property type="match status" value="1"/>
</dbReference>
<proteinExistence type="inferred from homology"/>
<dbReference type="Proteomes" id="UP000197138">
    <property type="component" value="Unassembled WGS sequence"/>
</dbReference>
<keyword evidence="6 9" id="KW-0371">Homeobox</keyword>
<dbReference type="PROSITE" id="PS00027">
    <property type="entry name" value="HOMEOBOX_1"/>
    <property type="match status" value="1"/>
</dbReference>
<feature type="domain" description="Homeobox" evidence="12">
    <location>
        <begin position="69"/>
        <end position="129"/>
    </location>
</feature>
<dbReference type="Pfam" id="PF25797">
    <property type="entry name" value="PDF2_C"/>
    <property type="match status" value="1"/>
</dbReference>
<dbReference type="InterPro" id="IPR009057">
    <property type="entry name" value="Homeodomain-like_sf"/>
</dbReference>
<name>A0A218WS03_PUNGR</name>
<dbReference type="FunFam" id="1.10.10.60:FF:000229">
    <property type="entry name" value="Homeobox-leucine zipper protein HDG1"/>
    <property type="match status" value="1"/>
</dbReference>
<keyword evidence="7" id="KW-0804">Transcription</keyword>
<evidence type="ECO:0000313" key="14">
    <source>
        <dbReference type="EMBL" id="OWM75634.1"/>
    </source>
</evidence>
<evidence type="ECO:0000256" key="1">
    <source>
        <dbReference type="ARBA" id="ARBA00004123"/>
    </source>
</evidence>
<dbReference type="GO" id="GO:0003677">
    <property type="term" value="F:DNA binding"/>
    <property type="evidence" value="ECO:0007669"/>
    <property type="project" value="UniProtKB-UniRule"/>
</dbReference>
<evidence type="ECO:0000313" key="17">
    <source>
        <dbReference type="Proteomes" id="UP000233551"/>
    </source>
</evidence>
<dbReference type="PROSITE" id="PS50848">
    <property type="entry name" value="START"/>
    <property type="match status" value="1"/>
</dbReference>
<evidence type="ECO:0000313" key="16">
    <source>
        <dbReference type="Proteomes" id="UP000197138"/>
    </source>
</evidence>
<comment type="similarity">
    <text evidence="2">Belongs to the HD-ZIP homeobox family. Class IV subfamily.</text>
</comment>
<dbReference type="PANTHER" id="PTHR45654">
    <property type="entry name" value="HOMEOBOX-LEUCINE ZIPPER PROTEIN MERISTEM L1"/>
    <property type="match status" value="1"/>
</dbReference>
<evidence type="ECO:0000259" key="13">
    <source>
        <dbReference type="PROSITE" id="PS50848"/>
    </source>
</evidence>
<dbReference type="GO" id="GO:0005634">
    <property type="term" value="C:nucleus"/>
    <property type="evidence" value="ECO:0007669"/>
    <property type="project" value="UniProtKB-SubCell"/>
</dbReference>
<keyword evidence="3" id="KW-0805">Transcription regulation</keyword>
<dbReference type="SUPFAM" id="SSF55961">
    <property type="entry name" value="Bet v1-like"/>
    <property type="match status" value="2"/>
</dbReference>
<feature type="region of interest" description="Disordered" evidence="11">
    <location>
        <begin position="32"/>
        <end position="51"/>
    </location>
</feature>
<dbReference type="STRING" id="22663.A0A218WS03"/>
<dbReference type="InterPro" id="IPR017970">
    <property type="entry name" value="Homeobox_CS"/>
</dbReference>
<evidence type="ECO:0000256" key="10">
    <source>
        <dbReference type="RuleBase" id="RU000682"/>
    </source>
</evidence>
<feature type="DNA-binding region" description="Homeobox" evidence="9">
    <location>
        <begin position="71"/>
        <end position="130"/>
    </location>
</feature>
<dbReference type="CDD" id="cd08875">
    <property type="entry name" value="START_ArGLABRA2_like"/>
    <property type="match status" value="1"/>
</dbReference>
<reference evidence="15 17" key="3">
    <citation type="submission" date="2017-11" db="EMBL/GenBank/DDBJ databases">
        <title>De-novo sequencing of pomegranate (Punica granatum L.) genome.</title>
        <authorList>
            <person name="Akparov Z."/>
            <person name="Amiraslanov A."/>
            <person name="Hajiyeva S."/>
            <person name="Abbasov M."/>
            <person name="Kaur K."/>
            <person name="Hamwieh A."/>
            <person name="Solovyev V."/>
            <person name="Salamov A."/>
            <person name="Braich B."/>
            <person name="Kosarev P."/>
            <person name="Mahmoud A."/>
            <person name="Hajiyev E."/>
            <person name="Babayeva S."/>
            <person name="Izzatullayeva V."/>
            <person name="Mammadov A."/>
            <person name="Mammadov A."/>
            <person name="Sharifova S."/>
            <person name="Ojaghi J."/>
            <person name="Eynullazada K."/>
            <person name="Bayramov B."/>
            <person name="Abdulazimova A."/>
            <person name="Shahmuradov I."/>
        </authorList>
    </citation>
    <scope>NUCLEOTIDE SEQUENCE [LARGE SCALE GENOMIC DNA]</scope>
    <source>
        <strain evidence="15">AG2017</strain>
        <strain evidence="17">cv. AG2017</strain>
        <tissue evidence="15">Leaf</tissue>
    </source>
</reference>
<dbReference type="InterPro" id="IPR057993">
    <property type="entry name" value="HD-Zip_IV_C"/>
</dbReference>
<dbReference type="Gene3D" id="1.10.10.60">
    <property type="entry name" value="Homeodomain-like"/>
    <property type="match status" value="1"/>
</dbReference>
<dbReference type="AlphaFoldDB" id="A0A218WS03"/>
<sequence>MDGLHGAGDNNNFMGLFGGVNNFEADFMAQLKEEGYESHEGSENFDAGSGDEVDVEVELVEGDGQQDQPPKKKKYHRHTPQQIQLLESFFKECPHPDEKQRNELSRRLGLESKQIKFWFQNRRTQLKTQMERHENAMLREDNTRLRNENHAMRTKLNRPICNTCGGPAVLNGSRMTPEEQQLKLENARLKDELTRICVLSNKFLGRPISPFARSIMASAAPPPPPAPSSGLENVGIPVRVAGPSSLGFPDGFSIAPPVDPMTKPIRGAAEGGNEALHEKSMFLELAVCSMNELIKMAEVNTPLWARSFDGAREVLNHEEYMRIFSPHCGSKPRNFVPEGSRETAILLINSLAAVEILMDVDRWAETFLCMIARASIIDVISGGISGNRNGALQLMEAELQVLSPLVPVRRVKFLRFCKQHAEGIWAVADISVDLFPDTIEGFAFANCRRLPSGCILQDMPNGCCKVTWIEHSEYDEGLIPDLYRSFLRSGLGFGAQRWVATLQRQCEFLTMLMPSANPGEEPSGINLSGRRSMLKLAQRMVDNFCSGVCTSMVGDWEMLYAGNIGQDIRVMTRNSLNNPGLPPGILLSASTSVWMPVSHEVLFNFLRDERVRSEWDILSRGGLMQEAVHIAKGQSRENCVSLLRANPVGENATGMLILQETWSDASGSLVVYAPVDVQSINLVMGSEDSSFVALLPSGFVILPDACDPLGTGNVLINGGSICAGSLLTVGFQILVNSVPMAKLNAESVETVNGLIACTVQKIKAALQLA</sequence>
<evidence type="ECO:0000256" key="7">
    <source>
        <dbReference type="ARBA" id="ARBA00023163"/>
    </source>
</evidence>
<evidence type="ECO:0000259" key="12">
    <source>
        <dbReference type="PROSITE" id="PS50071"/>
    </source>
</evidence>
<gene>
    <name evidence="14" type="ORF">CDL15_Pgr021799</name>
    <name evidence="15" type="ORF">CRG98_046690</name>
</gene>
<dbReference type="Pfam" id="PF01852">
    <property type="entry name" value="START"/>
    <property type="match status" value="1"/>
</dbReference>
<evidence type="ECO:0000256" key="11">
    <source>
        <dbReference type="SAM" id="MobiDB-lite"/>
    </source>
</evidence>
<dbReference type="OrthoDB" id="6159439at2759"/>
<dbReference type="SMART" id="SM00389">
    <property type="entry name" value="HOX"/>
    <property type="match status" value="1"/>
</dbReference>
<keyword evidence="8 9" id="KW-0539">Nucleus</keyword>
<evidence type="ECO:0000256" key="4">
    <source>
        <dbReference type="ARBA" id="ARBA00023054"/>
    </source>
</evidence>
<evidence type="ECO:0000313" key="15">
    <source>
        <dbReference type="EMBL" id="PKI32916.1"/>
    </source>
</evidence>
<evidence type="ECO:0000256" key="2">
    <source>
        <dbReference type="ARBA" id="ARBA00006789"/>
    </source>
</evidence>
<evidence type="ECO:0000256" key="5">
    <source>
        <dbReference type="ARBA" id="ARBA00023125"/>
    </source>
</evidence>
<accession>A0A218WS03</accession>
<dbReference type="Proteomes" id="UP000233551">
    <property type="component" value="Unassembled WGS sequence"/>
</dbReference>
<dbReference type="InterPro" id="IPR001356">
    <property type="entry name" value="HD"/>
</dbReference>
<dbReference type="PANTHER" id="PTHR45654:SF5">
    <property type="entry name" value="HOMEOBOX-LEUCINE ZIPPER PROTEIN ANTHOCYANINLESS 2-RELATED"/>
    <property type="match status" value="1"/>
</dbReference>
<organism evidence="14 16">
    <name type="scientific">Punica granatum</name>
    <name type="common">Pomegranate</name>
    <dbReference type="NCBI Taxonomy" id="22663"/>
    <lineage>
        <taxon>Eukaryota</taxon>
        <taxon>Viridiplantae</taxon>
        <taxon>Streptophyta</taxon>
        <taxon>Embryophyta</taxon>
        <taxon>Tracheophyta</taxon>
        <taxon>Spermatophyta</taxon>
        <taxon>Magnoliopsida</taxon>
        <taxon>eudicotyledons</taxon>
        <taxon>Gunneridae</taxon>
        <taxon>Pentapetalae</taxon>
        <taxon>rosids</taxon>
        <taxon>malvids</taxon>
        <taxon>Myrtales</taxon>
        <taxon>Lythraceae</taxon>
        <taxon>Punica</taxon>
    </lineage>
</organism>
<feature type="domain" description="START" evidence="13">
    <location>
        <begin position="275"/>
        <end position="511"/>
    </location>
</feature>
<dbReference type="InterPro" id="IPR002913">
    <property type="entry name" value="START_lipid-bd_dom"/>
</dbReference>
<evidence type="ECO:0000256" key="9">
    <source>
        <dbReference type="PROSITE-ProRule" id="PRU00108"/>
    </source>
</evidence>
<dbReference type="SMART" id="SM00234">
    <property type="entry name" value="START"/>
    <property type="match status" value="1"/>
</dbReference>
<dbReference type="GeneID" id="116194312"/>
<comment type="caution">
    <text evidence="14">The sequence shown here is derived from an EMBL/GenBank/DDBJ whole genome shotgun (WGS) entry which is preliminary data.</text>
</comment>
<dbReference type="InterPro" id="IPR042160">
    <property type="entry name" value="HD-Zip_IV"/>
</dbReference>
<dbReference type="PROSITE" id="PS50071">
    <property type="entry name" value="HOMEOBOX_2"/>
    <property type="match status" value="1"/>
</dbReference>
<dbReference type="EMBL" id="PGOL01007181">
    <property type="protein sequence ID" value="PKI32916.1"/>
    <property type="molecule type" value="Genomic_DNA"/>
</dbReference>
<dbReference type="GO" id="GO:0000981">
    <property type="term" value="F:DNA-binding transcription factor activity, RNA polymerase II-specific"/>
    <property type="evidence" value="ECO:0007669"/>
    <property type="project" value="InterPro"/>
</dbReference>
<evidence type="ECO:0000256" key="3">
    <source>
        <dbReference type="ARBA" id="ARBA00023015"/>
    </source>
</evidence>
<protein>
    <submittedName>
        <fullName evidence="14">Uncharacterized protein</fullName>
    </submittedName>
</protein>
<reference evidence="14" key="2">
    <citation type="submission" date="2017-06" db="EMBL/GenBank/DDBJ databases">
        <title>The pomegranate genome and the genomics of punicalagin biosynthesis.</title>
        <authorList>
            <person name="Xu C."/>
        </authorList>
    </citation>
    <scope>NUCLEOTIDE SEQUENCE [LARGE SCALE GENOMIC DNA]</scope>
    <source>
        <tissue evidence="14">Fresh leaf</tissue>
    </source>
</reference>
<comment type="subcellular location">
    <subcellularLocation>
        <location evidence="1 9 10">Nucleus</location>
    </subcellularLocation>
</comment>
<keyword evidence="5 9" id="KW-0238">DNA-binding</keyword>
<feature type="compositionally biased region" description="Basic and acidic residues" evidence="11">
    <location>
        <begin position="32"/>
        <end position="42"/>
    </location>
</feature>
<keyword evidence="4" id="KW-0175">Coiled coil</keyword>
<evidence type="ECO:0000256" key="6">
    <source>
        <dbReference type="ARBA" id="ARBA00023155"/>
    </source>
</evidence>
<reference evidence="16" key="1">
    <citation type="journal article" date="2017" name="Plant J.">
        <title>The pomegranate (Punica granatum L.) genome and the genomics of punicalagin biosynthesis.</title>
        <authorList>
            <person name="Qin G."/>
            <person name="Xu C."/>
            <person name="Ming R."/>
            <person name="Tang H."/>
            <person name="Guyot R."/>
            <person name="Kramer E.M."/>
            <person name="Hu Y."/>
            <person name="Yi X."/>
            <person name="Qi Y."/>
            <person name="Xu X."/>
            <person name="Gao Z."/>
            <person name="Pan H."/>
            <person name="Jian J."/>
            <person name="Tian Y."/>
            <person name="Yue Z."/>
            <person name="Xu Y."/>
        </authorList>
    </citation>
    <scope>NUCLEOTIDE SEQUENCE [LARGE SCALE GENOMIC DNA]</scope>
    <source>
        <strain evidence="16">cv. Dabenzi</strain>
    </source>
</reference>
<keyword evidence="17" id="KW-1185">Reference proteome</keyword>
<dbReference type="Pfam" id="PF00046">
    <property type="entry name" value="Homeodomain"/>
    <property type="match status" value="1"/>
</dbReference>
<dbReference type="SUPFAM" id="SSF46689">
    <property type="entry name" value="Homeodomain-like"/>
    <property type="match status" value="1"/>
</dbReference>
<dbReference type="GO" id="GO:0008289">
    <property type="term" value="F:lipid binding"/>
    <property type="evidence" value="ECO:0007669"/>
    <property type="project" value="InterPro"/>
</dbReference>
<dbReference type="EMBL" id="MTKT01003240">
    <property type="protein sequence ID" value="OWM75634.1"/>
    <property type="molecule type" value="Genomic_DNA"/>
</dbReference>
<evidence type="ECO:0000256" key="8">
    <source>
        <dbReference type="ARBA" id="ARBA00023242"/>
    </source>
</evidence>